<protein>
    <submittedName>
        <fullName evidence="1">Uncharacterized protein</fullName>
    </submittedName>
</protein>
<name>A0ACD0P0Y1_9BASI</name>
<gene>
    <name evidence="1" type="ORF">IE53DRAFT_385877</name>
</gene>
<dbReference type="EMBL" id="KZ819819">
    <property type="protein sequence ID" value="PWN51755.1"/>
    <property type="molecule type" value="Genomic_DNA"/>
</dbReference>
<proteinExistence type="predicted"/>
<accession>A0ACD0P0Y1</accession>
<dbReference type="Proteomes" id="UP000245626">
    <property type="component" value="Unassembled WGS sequence"/>
</dbReference>
<keyword evidence="2" id="KW-1185">Reference proteome</keyword>
<organism evidence="1 2">
    <name type="scientific">Violaceomyces palustris</name>
    <dbReference type="NCBI Taxonomy" id="1673888"/>
    <lineage>
        <taxon>Eukaryota</taxon>
        <taxon>Fungi</taxon>
        <taxon>Dikarya</taxon>
        <taxon>Basidiomycota</taxon>
        <taxon>Ustilaginomycotina</taxon>
        <taxon>Ustilaginomycetes</taxon>
        <taxon>Violaceomycetales</taxon>
        <taxon>Violaceomycetaceae</taxon>
        <taxon>Violaceomyces</taxon>
    </lineage>
</organism>
<reference evidence="1 2" key="1">
    <citation type="journal article" date="2018" name="Mol. Biol. Evol.">
        <title>Broad Genomic Sampling Reveals a Smut Pathogenic Ancestry of the Fungal Clade Ustilaginomycotina.</title>
        <authorList>
            <person name="Kijpornyongpan T."/>
            <person name="Mondo S.J."/>
            <person name="Barry K."/>
            <person name="Sandor L."/>
            <person name="Lee J."/>
            <person name="Lipzen A."/>
            <person name="Pangilinan J."/>
            <person name="LaButti K."/>
            <person name="Hainaut M."/>
            <person name="Henrissat B."/>
            <person name="Grigoriev I.V."/>
            <person name="Spatafora J.W."/>
            <person name="Aime M.C."/>
        </authorList>
    </citation>
    <scope>NUCLEOTIDE SEQUENCE [LARGE SCALE GENOMIC DNA]</scope>
    <source>
        <strain evidence="1 2">SA 807</strain>
    </source>
</reference>
<sequence>MASATVPISTPSRPKKVSSSANSTHAAAFSPGGKVPEGFSYLTRSTSMSTSSRSKPRGLQHQDRQSLQSPKSAINSPPTLPSPKDMFDELPLRSSKSVHSLATTISTGKTLAGLTRSTSESHRLAHQVAQLPKNPKQWTPSQVALYLSHVLGLVPKPIVEDVTAYVRTSRMGGRTFLRLSDKDLEQQGLNTKWRKLMIEAVRKLRRDALKGRIWGFAGGSLDWPRTADEAQDDQPAEKDQIQERDADSNLVRSSKGVSKLTLKRMRDSKKVKGMIEAFETAPEETETSEDGFVALGLLNARSPSSSGDNCPITDSPRPPLPPIYGEGFVRGRAGSFDQLADAAKSPTRQLRSMSMDLTEEKDEIEILLSSLSEQEAEELACELDEDDLKDPDLQLSMSPDVANVKRKTCSSFPIVDEVEVSMVPTLSRYQRRRSNEYSGESLASSISTTAESDCENNGPPSPVLLLTPIDADIIRAIMEESDIEPDPFQDLTASGANGLTRSKSYGARPERPYRASTYTEEEIHMLGLGQGMDSDHIADPQFDTARKMVHAMDAELEPLPEPVRLTLGINAESTGTAKRMSSEFVESSKRISAAASVHDIFGPPSSDKVPIMHTAELISQVPVPVKRTLSKATLSGAKGTFGSKRGKRLIEKLSSEGQGTNSLFASLPSRTSGNTKKGALTRSTDEEGWGGTLGRKSAASAATIVPTSNPSLKGHMPRVASEAEGEKMAEADDITPKNTEESGVQIEDNMIPATSAEARLLSFFQPAEAEHEQMAMFLEPAEKEEDVGMEALVATAEKGVGEEKLKEENFASSEVHDGADRQEDGQGLPDLENPDLTKIESEASNPSDFDECEERTGASTEAVQELMKQDSPGETQAESAEETVHLVSMTDSHIRESSQTRPKAEDILETDSDGSSASVAEVAESSATTAAEGSGLFAEPSLDESPAAIVPIIDIDEPQDDLPIPNANQLLVPLTTVEPHPSGKGSVRKRSMVLVDRQRFESLARRMQRLEDQLNDIELNGLINLANSKQGTVEGSRSRRSKLEELFKAEMEKEESDLEGGEGEQEEGRPSDEEAHQESPTSLQELEKNEEVRPSRWSLAAFLASLTPFSLTSSGTKINRMVEEEKDPRCSHPPLGARLDDAVDPQEVDQIDAKGNLTLGAIPAYMLGLSAGVGFVVVREVISKSLGKK</sequence>
<evidence type="ECO:0000313" key="1">
    <source>
        <dbReference type="EMBL" id="PWN51755.1"/>
    </source>
</evidence>
<evidence type="ECO:0000313" key="2">
    <source>
        <dbReference type="Proteomes" id="UP000245626"/>
    </source>
</evidence>